<dbReference type="EMBL" id="JBHUIK010000004">
    <property type="protein sequence ID" value="MFD2215545.1"/>
    <property type="molecule type" value="Genomic_DNA"/>
</dbReference>
<dbReference type="PANTHER" id="PTHR43056:SF10">
    <property type="entry name" value="COCE_NOND FAMILY, PUTATIVE (AFU_ORTHOLOGUE AFUA_7G00600)-RELATED"/>
    <property type="match status" value="1"/>
</dbReference>
<dbReference type="Pfam" id="PF02129">
    <property type="entry name" value="Peptidase_S15"/>
    <property type="match status" value="1"/>
</dbReference>
<keyword evidence="1 3" id="KW-0378">Hydrolase</keyword>
<dbReference type="Pfam" id="PF08530">
    <property type="entry name" value="PepX_C"/>
    <property type="match status" value="1"/>
</dbReference>
<dbReference type="NCBIfam" id="TIGR00976">
    <property type="entry name" value="CocE_NonD"/>
    <property type="match status" value="1"/>
</dbReference>
<organism evidence="3 4">
    <name type="scientific">Metabacillus endolithicus</name>
    <dbReference type="NCBI Taxonomy" id="1535204"/>
    <lineage>
        <taxon>Bacteria</taxon>
        <taxon>Bacillati</taxon>
        <taxon>Bacillota</taxon>
        <taxon>Bacilli</taxon>
        <taxon>Bacillales</taxon>
        <taxon>Bacillaceae</taxon>
        <taxon>Metabacillus</taxon>
    </lineage>
</organism>
<proteinExistence type="predicted"/>
<evidence type="ECO:0000256" key="1">
    <source>
        <dbReference type="ARBA" id="ARBA00022801"/>
    </source>
</evidence>
<evidence type="ECO:0000259" key="2">
    <source>
        <dbReference type="SMART" id="SM00939"/>
    </source>
</evidence>
<dbReference type="InterPro" id="IPR008979">
    <property type="entry name" value="Galactose-bd-like_sf"/>
</dbReference>
<accession>A0ABW5C2T9</accession>
<reference evidence="4" key="1">
    <citation type="journal article" date="2019" name="Int. J. Syst. Evol. Microbiol.">
        <title>The Global Catalogue of Microorganisms (GCM) 10K type strain sequencing project: providing services to taxonomists for standard genome sequencing and annotation.</title>
        <authorList>
            <consortium name="The Broad Institute Genomics Platform"/>
            <consortium name="The Broad Institute Genome Sequencing Center for Infectious Disease"/>
            <person name="Wu L."/>
            <person name="Ma J."/>
        </authorList>
    </citation>
    <scope>NUCLEOTIDE SEQUENCE [LARGE SCALE GENOMIC DNA]</scope>
    <source>
        <strain evidence="4">CGMCC 1.15474</strain>
    </source>
</reference>
<dbReference type="SMART" id="SM00939">
    <property type="entry name" value="PepX_C"/>
    <property type="match status" value="1"/>
</dbReference>
<comment type="caution">
    <text evidence="3">The sequence shown here is derived from an EMBL/GenBank/DDBJ whole genome shotgun (WGS) entry which is preliminary data.</text>
</comment>
<dbReference type="InterPro" id="IPR013736">
    <property type="entry name" value="Xaa-Pro_dipept_C"/>
</dbReference>
<dbReference type="PANTHER" id="PTHR43056">
    <property type="entry name" value="PEPTIDASE S9 PROLYL OLIGOPEPTIDASE"/>
    <property type="match status" value="1"/>
</dbReference>
<name>A0ABW5C2T9_9BACI</name>
<keyword evidence="4" id="KW-1185">Reference proteome</keyword>
<dbReference type="InterPro" id="IPR050585">
    <property type="entry name" value="Xaa-Pro_dipeptidyl-ppase/CocE"/>
</dbReference>
<dbReference type="SUPFAM" id="SSF53474">
    <property type="entry name" value="alpha/beta-Hydrolases"/>
    <property type="match status" value="1"/>
</dbReference>
<dbReference type="GO" id="GO:0016787">
    <property type="term" value="F:hydrolase activity"/>
    <property type="evidence" value="ECO:0007669"/>
    <property type="project" value="UniProtKB-KW"/>
</dbReference>
<protein>
    <submittedName>
        <fullName evidence="3">CocE/NonD family hydrolase</fullName>
    </submittedName>
</protein>
<gene>
    <name evidence="3" type="ORF">ACFSKK_17785</name>
</gene>
<dbReference type="Gene3D" id="3.40.50.1820">
    <property type="entry name" value="alpha/beta hydrolase"/>
    <property type="match status" value="1"/>
</dbReference>
<dbReference type="SUPFAM" id="SSF49785">
    <property type="entry name" value="Galactose-binding domain-like"/>
    <property type="match status" value="1"/>
</dbReference>
<dbReference type="Gene3D" id="1.10.3020.10">
    <property type="entry name" value="alpha-amino acid ester hydrolase ( Helical cap domain)"/>
    <property type="match status" value="1"/>
</dbReference>
<dbReference type="RefSeq" id="WP_379052704.1">
    <property type="nucleotide sequence ID" value="NZ_JBHUIK010000004.1"/>
</dbReference>
<dbReference type="InterPro" id="IPR029058">
    <property type="entry name" value="AB_hydrolase_fold"/>
</dbReference>
<dbReference type="InterPro" id="IPR000383">
    <property type="entry name" value="Xaa-Pro-like_dom"/>
</dbReference>
<sequence length="576" mass="65421">MKLTIEKDIMVPMRDNVSLATDIYRPDTNEPLPTLIRRLPYNKNSTKYISSPEILKIVQAGYIYVVQDVRGTASSEGEFIPFFQEPEDGEDLINWVRQQPWCNGKIGMIGRSYHGATQLFAAQKQPDGLCVMITEVTPADAFEGLTYRGGALQLAGATGWATRMFNNHVLSRYVKQDKNKIAFDVDSLPLVNTPLAKAWKVYKDWLNHPSYDDYWKTAAIREHYDKVTVPVLHIGGWYDIFLNGTLDNYQGITKRGGSQIARQNQRLVIGPWTHRVKTGVFPERTYGSHANRDAFITQLHLDWFDRWLKGKDFSNEPEKPVKIFVMGIDSWRDEEDWPLPDTKYKKYYLRSNGKANTANGDGNLSLQPPENEPEDTYRYDPSYPVPTFGGALQHLECRAETEASTVILPAEYSAGPRDQLIVEKRKDVLCYTTNPLEASLEVTGPIQLVLYISSSAVDTDFTGKLVDVYPDGRAEILSEGILRTRYRDSMSDPELMEPNKKYKLVINIGATSNVFRVGHRIRLEVSSSNFPLYDRNSNTGGVIAEESSTDFIVAENKVFHNQEFPSHLILPIIDRE</sequence>
<dbReference type="Gene3D" id="2.60.120.260">
    <property type="entry name" value="Galactose-binding domain-like"/>
    <property type="match status" value="1"/>
</dbReference>
<dbReference type="Proteomes" id="UP001597318">
    <property type="component" value="Unassembled WGS sequence"/>
</dbReference>
<feature type="domain" description="Xaa-Pro dipeptidyl-peptidase C-terminal" evidence="2">
    <location>
        <begin position="301"/>
        <end position="569"/>
    </location>
</feature>
<evidence type="ECO:0000313" key="3">
    <source>
        <dbReference type="EMBL" id="MFD2215545.1"/>
    </source>
</evidence>
<evidence type="ECO:0000313" key="4">
    <source>
        <dbReference type="Proteomes" id="UP001597318"/>
    </source>
</evidence>
<dbReference type="InterPro" id="IPR005674">
    <property type="entry name" value="CocE/Ser_esterase"/>
</dbReference>